<dbReference type="Proteomes" id="UP000177324">
    <property type="component" value="Unassembled WGS sequence"/>
</dbReference>
<name>A0A1G1VQP1_9BACT</name>
<feature type="compositionally biased region" description="Basic and acidic residues" evidence="1">
    <location>
        <begin position="94"/>
        <end position="107"/>
    </location>
</feature>
<organism evidence="2 3">
    <name type="scientific">Candidatus Chisholmbacteria bacterium RIFCSPHIGHO2_01_FULL_48_12</name>
    <dbReference type="NCBI Taxonomy" id="1797589"/>
    <lineage>
        <taxon>Bacteria</taxon>
        <taxon>Candidatus Chisholmiibacteriota</taxon>
    </lineage>
</organism>
<gene>
    <name evidence="2" type="ORF">A2784_00825</name>
</gene>
<dbReference type="STRING" id="1797589.A2784_00825"/>
<reference evidence="2 3" key="1">
    <citation type="journal article" date="2016" name="Nat. Commun.">
        <title>Thousands of microbial genomes shed light on interconnected biogeochemical processes in an aquifer system.</title>
        <authorList>
            <person name="Anantharaman K."/>
            <person name="Brown C.T."/>
            <person name="Hug L.A."/>
            <person name="Sharon I."/>
            <person name="Castelle C.J."/>
            <person name="Probst A.J."/>
            <person name="Thomas B.C."/>
            <person name="Singh A."/>
            <person name="Wilkins M.J."/>
            <person name="Karaoz U."/>
            <person name="Brodie E.L."/>
            <person name="Williams K.H."/>
            <person name="Hubbard S.S."/>
            <person name="Banfield J.F."/>
        </authorList>
    </citation>
    <scope>NUCLEOTIDE SEQUENCE [LARGE SCALE GENOMIC DNA]</scope>
</reference>
<evidence type="ECO:0000313" key="3">
    <source>
        <dbReference type="Proteomes" id="UP000177324"/>
    </source>
</evidence>
<proteinExistence type="predicted"/>
<dbReference type="AlphaFoldDB" id="A0A1G1VQP1"/>
<feature type="region of interest" description="Disordered" evidence="1">
    <location>
        <begin position="32"/>
        <end position="137"/>
    </location>
</feature>
<feature type="compositionally biased region" description="Acidic residues" evidence="1">
    <location>
        <begin position="39"/>
        <end position="48"/>
    </location>
</feature>
<evidence type="ECO:0000256" key="1">
    <source>
        <dbReference type="SAM" id="MobiDB-lite"/>
    </source>
</evidence>
<dbReference type="EMBL" id="MHCH01000016">
    <property type="protein sequence ID" value="OGY17700.1"/>
    <property type="molecule type" value="Genomic_DNA"/>
</dbReference>
<accession>A0A1G1VQP1</accession>
<feature type="compositionally biased region" description="Low complexity" evidence="1">
    <location>
        <begin position="49"/>
        <end position="69"/>
    </location>
</feature>
<sequence>MSPKQVLGDVFEQLKGQVGHAAQVMKQEPVKLAQNLLGESDEAAEESESMSQPQVDPQQLQMQQQIARMRQLDEARKRESLRGLRQQQAVMARWDNERKAREMRERQQQAQEQQQAGAKKQEKQQIKQLERRDKAEVLSVKRAQNQVEAKMGKF</sequence>
<evidence type="ECO:0000313" key="2">
    <source>
        <dbReference type="EMBL" id="OGY17700.1"/>
    </source>
</evidence>
<comment type="caution">
    <text evidence="2">The sequence shown here is derived from an EMBL/GenBank/DDBJ whole genome shotgun (WGS) entry which is preliminary data.</text>
</comment>
<feature type="compositionally biased region" description="Low complexity" evidence="1">
    <location>
        <begin position="108"/>
        <end position="118"/>
    </location>
</feature>
<protein>
    <submittedName>
        <fullName evidence="2">Uncharacterized protein</fullName>
    </submittedName>
</protein>
<feature type="compositionally biased region" description="Basic and acidic residues" evidence="1">
    <location>
        <begin position="119"/>
        <end position="136"/>
    </location>
</feature>
<feature type="compositionally biased region" description="Basic and acidic residues" evidence="1">
    <location>
        <begin position="70"/>
        <end position="82"/>
    </location>
</feature>